<organism evidence="1 2">
    <name type="scientific">Tectimicrobiota bacterium</name>
    <dbReference type="NCBI Taxonomy" id="2528274"/>
    <lineage>
        <taxon>Bacteria</taxon>
        <taxon>Pseudomonadati</taxon>
        <taxon>Nitrospinota/Tectimicrobiota group</taxon>
        <taxon>Candidatus Tectimicrobiota</taxon>
    </lineage>
</organism>
<comment type="caution">
    <text evidence="1">The sequence shown here is derived from an EMBL/GenBank/DDBJ whole genome shotgun (WGS) entry which is preliminary data.</text>
</comment>
<proteinExistence type="predicted"/>
<name>A0A932HVZ7_UNCTE</name>
<gene>
    <name evidence="1" type="ORF">HYZ11_03775</name>
</gene>
<dbReference type="Proteomes" id="UP000782312">
    <property type="component" value="Unassembled WGS sequence"/>
</dbReference>
<reference evidence="1" key="1">
    <citation type="submission" date="2020-07" db="EMBL/GenBank/DDBJ databases">
        <title>Huge and variable diversity of episymbiotic CPR bacteria and DPANN archaea in groundwater ecosystems.</title>
        <authorList>
            <person name="He C.Y."/>
            <person name="Keren R."/>
            <person name="Whittaker M."/>
            <person name="Farag I.F."/>
            <person name="Doudna J."/>
            <person name="Cate J.H.D."/>
            <person name="Banfield J.F."/>
        </authorList>
    </citation>
    <scope>NUCLEOTIDE SEQUENCE</scope>
    <source>
        <strain evidence="1">NC_groundwater_763_Ag_S-0.2um_68_21</strain>
    </source>
</reference>
<protein>
    <submittedName>
        <fullName evidence="1">Uncharacterized protein</fullName>
    </submittedName>
</protein>
<evidence type="ECO:0000313" key="1">
    <source>
        <dbReference type="EMBL" id="MBI3126705.1"/>
    </source>
</evidence>
<dbReference type="EMBL" id="JACPUR010000009">
    <property type="protein sequence ID" value="MBI3126705.1"/>
    <property type="molecule type" value="Genomic_DNA"/>
</dbReference>
<evidence type="ECO:0000313" key="2">
    <source>
        <dbReference type="Proteomes" id="UP000782312"/>
    </source>
</evidence>
<dbReference type="AlphaFoldDB" id="A0A932HVZ7"/>
<accession>A0A932HVZ7</accession>
<sequence length="403" mass="42981">MADLTKHRLNDPFRLARASRYASPGDPGEALPIAYGDLTLGLGPGRGAYRCPQIDTAGAGAWCVAGHEIQGSVSLFDANGLINPSLYTLNPAQDFQGMGVIATAAFSVAPARFVEAVCKGRKDASGALIESPIRIVEDLMTRVWGFSPQDLDPRAFSIAASAASALGYKAAGVLQEDRSPAEVLASLLGDFLGRFEVDPYGRVRVLIAGEETGSIFPVKALPASGAAEIFAETARDSAVNQVPVLYAAGFADGRFMRHDDGASTRDAASQALYGVRLPPGGSLELEWVRDEAAARAVQRRIVERLRDPSRVITVRDTTLRALEVEPDDYVAFSVPWLRSAELEPLVNQIGQVISAGVDLREQAVELRLRDTGRWLTRAFALDGSRGLAGGALLGGERDTTIYA</sequence>